<gene>
    <name evidence="1" type="ORF">ACFQFQ_20145</name>
</gene>
<evidence type="ECO:0000313" key="2">
    <source>
        <dbReference type="Proteomes" id="UP001596353"/>
    </source>
</evidence>
<keyword evidence="2" id="KW-1185">Reference proteome</keyword>
<dbReference type="Proteomes" id="UP001596353">
    <property type="component" value="Unassembled WGS sequence"/>
</dbReference>
<protein>
    <submittedName>
        <fullName evidence="1">DUF6119 family protein</fullName>
    </submittedName>
</protein>
<dbReference type="NCBIfam" id="TIGR04141">
    <property type="entry name" value="TIGR04141 family sporadically distributed protein"/>
    <property type="match status" value="1"/>
</dbReference>
<name>A0ABW2B7B4_9RHOB</name>
<reference evidence="2" key="1">
    <citation type="journal article" date="2019" name="Int. J. Syst. Evol. Microbiol.">
        <title>The Global Catalogue of Microorganisms (GCM) 10K type strain sequencing project: providing services to taxonomists for standard genome sequencing and annotation.</title>
        <authorList>
            <consortium name="The Broad Institute Genomics Platform"/>
            <consortium name="The Broad Institute Genome Sequencing Center for Infectious Disease"/>
            <person name="Wu L."/>
            <person name="Ma J."/>
        </authorList>
    </citation>
    <scope>NUCLEOTIDE SEQUENCE [LARGE SCALE GENOMIC DNA]</scope>
    <source>
        <strain evidence="2">CCUG 66188</strain>
    </source>
</reference>
<evidence type="ECO:0000313" key="1">
    <source>
        <dbReference type="EMBL" id="MFC6761248.1"/>
    </source>
</evidence>
<proteinExistence type="predicted"/>
<dbReference type="Pfam" id="PF19614">
    <property type="entry name" value="DUF6119"/>
    <property type="match status" value="1"/>
</dbReference>
<sequence>MTDHLLESCRLAKTQTYSLYLAKIDISNFEDIFTENATEKISSGASIFETDDLGEEASVYIFENIPTPPNWLSVLSGAFNDLPSIKNKTSCAVIVFSHLNRIWVSPFSHGWQFIDDTKIEMDFGLRVAINSLDDDKVNRIDRSHLGEAMKGVSQSAFQRDLEAFGIDEALDLVRRISGRKEGDAFARSISGATALKISREMELSELADVAAEALVRFKSTAYKATGFHIIDKVQPILDRVVLAKLDARAVEIIKNGGDNFELSMPGWSEDDVVYYGLNGPGLQGRFPDLLMTKYRQALGDNLSALSVETITSKHGVFAEFNNDAASKKRWSIKKSLIGSLVIDGGLYAISEGEWYRLDQQFKQEVDAAFQTLIMTWVAKPLVITKKISDDGKKTGFESELDYNTRCARCYGQVLLDQEVLTVPAIPFGKFEACDLLDIDNKRLIHVKKSSRQSSVLSHFFKQGSNSARILKTIPEARDVMIEKVRGLTDDATADRLRDKFGETLAGWTVEFHIVDAPRDDGTHKIPFFSRITLRDEARTLKAMEFKVGLKFIPT</sequence>
<dbReference type="EMBL" id="JBHSWG010000001">
    <property type="protein sequence ID" value="MFC6761248.1"/>
    <property type="molecule type" value="Genomic_DNA"/>
</dbReference>
<dbReference type="InterPro" id="IPR026487">
    <property type="entry name" value="CHP04141"/>
</dbReference>
<accession>A0ABW2B7B4</accession>
<comment type="caution">
    <text evidence="1">The sequence shown here is derived from an EMBL/GenBank/DDBJ whole genome shotgun (WGS) entry which is preliminary data.</text>
</comment>
<organism evidence="1 2">
    <name type="scientific">Sulfitobacter porphyrae</name>
    <dbReference type="NCBI Taxonomy" id="1246864"/>
    <lineage>
        <taxon>Bacteria</taxon>
        <taxon>Pseudomonadati</taxon>
        <taxon>Pseudomonadota</taxon>
        <taxon>Alphaproteobacteria</taxon>
        <taxon>Rhodobacterales</taxon>
        <taxon>Roseobacteraceae</taxon>
        <taxon>Sulfitobacter</taxon>
    </lineage>
</organism>